<sequence length="468" mass="51338">MTVEPEAAAVELFQRVAASVPAYGRFLAEHGIEAAAVTSFADFTKLPLVDKPGYLRRYPLPELCRDGRIGDVIAMSSGSTGEPTPWPRSIADERRTTARFEQIFRDAFRADERKTLAVVCFALGTWVGGLFTLGCVRELAGRGYPVTSVAPGNNKDEILRVIRTLAPYFDQVVLLGYPPFIKDVIDTGSAEGVPWAEYAIKIVTAGEVFSEEWRTLVSERAGGIDAGTAIASLYGTADGGVLANETPLSVEIRRLLAARPDVARELFGASRLPTLAQYDPLHRFFEEIDGTLAVTGDSGIPLIRYHIADEGGVISHGRMLEFLAEHDLRPTVTGFEQPFVYVFGRSHFTVSFYGANVYPENITVGLERPGISDHLTGKFVLEVEESADRDRSLLVTVELAPAAAPPADLRERIAESVRIELRRLNSEFANYVPAERQLPRIVLLPHGDPGYFPLGVKHRYTRPVSPAV</sequence>
<dbReference type="Proteomes" id="UP000180166">
    <property type="component" value="Chromosome"/>
</dbReference>
<dbReference type="EC" id="6.2.1.30" evidence="1"/>
<keyword evidence="1" id="KW-0436">Ligase</keyword>
<dbReference type="RefSeq" id="WP_103557251.1">
    <property type="nucleotide sequence ID" value="NZ_CP017839.1"/>
</dbReference>
<dbReference type="KEGG" id="nsr:NS506_05604"/>
<dbReference type="SUPFAM" id="SSF56801">
    <property type="entry name" value="Acetyl-CoA synthetase-like"/>
    <property type="match status" value="1"/>
</dbReference>
<proteinExistence type="predicted"/>
<dbReference type="AlphaFoldDB" id="A0ABC8B047"/>
<dbReference type="PANTHER" id="PTHR43845">
    <property type="entry name" value="BLR5969 PROTEIN"/>
    <property type="match status" value="1"/>
</dbReference>
<dbReference type="PANTHER" id="PTHR43845:SF1">
    <property type="entry name" value="BLR5969 PROTEIN"/>
    <property type="match status" value="1"/>
</dbReference>
<reference evidence="1 2" key="1">
    <citation type="submission" date="2016-10" db="EMBL/GenBank/DDBJ databases">
        <title>Genome sequence of Nocardia seriolae strain EM150506, isolated from Anguila japonica.</title>
        <authorList>
            <person name="Han H.-J."/>
        </authorList>
    </citation>
    <scope>NUCLEOTIDE SEQUENCE [LARGE SCALE GENOMIC DNA]</scope>
    <source>
        <strain evidence="1 2">EM150506</strain>
    </source>
</reference>
<protein>
    <submittedName>
        <fullName evidence="1">Phenylacetate--CoA ligase</fullName>
        <ecNumber evidence="1">6.2.1.30</ecNumber>
    </submittedName>
</protein>
<dbReference type="EMBL" id="CP017839">
    <property type="protein sequence ID" value="APA99650.1"/>
    <property type="molecule type" value="Genomic_DNA"/>
</dbReference>
<gene>
    <name evidence="1" type="primary">paaK</name>
    <name evidence="1" type="ORF">NS506_05604</name>
</gene>
<dbReference type="InterPro" id="IPR042099">
    <property type="entry name" value="ANL_N_sf"/>
</dbReference>
<accession>A0ABC8B047</accession>
<evidence type="ECO:0000313" key="2">
    <source>
        <dbReference type="Proteomes" id="UP000180166"/>
    </source>
</evidence>
<dbReference type="Gene3D" id="3.40.50.12780">
    <property type="entry name" value="N-terminal domain of ligase-like"/>
    <property type="match status" value="1"/>
</dbReference>
<evidence type="ECO:0000313" key="1">
    <source>
        <dbReference type="EMBL" id="APA99650.1"/>
    </source>
</evidence>
<dbReference type="GO" id="GO:0047475">
    <property type="term" value="F:phenylacetate-CoA ligase activity"/>
    <property type="evidence" value="ECO:0007669"/>
    <property type="project" value="UniProtKB-EC"/>
</dbReference>
<organism evidence="1 2">
    <name type="scientific">Nocardia seriolae</name>
    <dbReference type="NCBI Taxonomy" id="37332"/>
    <lineage>
        <taxon>Bacteria</taxon>
        <taxon>Bacillati</taxon>
        <taxon>Actinomycetota</taxon>
        <taxon>Actinomycetes</taxon>
        <taxon>Mycobacteriales</taxon>
        <taxon>Nocardiaceae</taxon>
        <taxon>Nocardia</taxon>
    </lineage>
</organism>
<name>A0ABC8B047_9NOCA</name>